<organism evidence="2 3">
    <name type="scientific">Prorocentrum cordatum</name>
    <dbReference type="NCBI Taxonomy" id="2364126"/>
    <lineage>
        <taxon>Eukaryota</taxon>
        <taxon>Sar</taxon>
        <taxon>Alveolata</taxon>
        <taxon>Dinophyceae</taxon>
        <taxon>Prorocentrales</taxon>
        <taxon>Prorocentraceae</taxon>
        <taxon>Prorocentrum</taxon>
    </lineage>
</organism>
<feature type="region of interest" description="Disordered" evidence="1">
    <location>
        <begin position="76"/>
        <end position="96"/>
    </location>
</feature>
<name>A0ABN9Q1Q6_9DINO</name>
<protein>
    <submittedName>
        <fullName evidence="2">Uncharacterized protein</fullName>
    </submittedName>
</protein>
<evidence type="ECO:0000313" key="2">
    <source>
        <dbReference type="EMBL" id="CAK0799566.1"/>
    </source>
</evidence>
<proteinExistence type="predicted"/>
<comment type="caution">
    <text evidence="2">The sequence shown here is derived from an EMBL/GenBank/DDBJ whole genome shotgun (WGS) entry which is preliminary data.</text>
</comment>
<dbReference type="EMBL" id="CAUYUJ010002178">
    <property type="protein sequence ID" value="CAK0799566.1"/>
    <property type="molecule type" value="Genomic_DNA"/>
</dbReference>
<evidence type="ECO:0000313" key="3">
    <source>
        <dbReference type="Proteomes" id="UP001189429"/>
    </source>
</evidence>
<gene>
    <name evidence="2" type="ORF">PCOR1329_LOCUS7970</name>
</gene>
<sequence length="96" mass="10491">MAAALGRCRAGRLALGSASQRAARAIARSAASGRARAWLRQRFFCPRPEQQFPSGRGVAKRRTTWRKRKILDQMSSCVADDTAADHQPGPEKGTPQ</sequence>
<keyword evidence="3" id="KW-1185">Reference proteome</keyword>
<evidence type="ECO:0000256" key="1">
    <source>
        <dbReference type="SAM" id="MobiDB-lite"/>
    </source>
</evidence>
<accession>A0ABN9Q1Q6</accession>
<dbReference type="Proteomes" id="UP001189429">
    <property type="component" value="Unassembled WGS sequence"/>
</dbReference>
<reference evidence="2" key="1">
    <citation type="submission" date="2023-10" db="EMBL/GenBank/DDBJ databases">
        <authorList>
            <person name="Chen Y."/>
            <person name="Shah S."/>
            <person name="Dougan E. K."/>
            <person name="Thang M."/>
            <person name="Chan C."/>
        </authorList>
    </citation>
    <scope>NUCLEOTIDE SEQUENCE [LARGE SCALE GENOMIC DNA]</scope>
</reference>